<proteinExistence type="predicted"/>
<reference evidence="6 7" key="1">
    <citation type="submission" date="2019-07" db="EMBL/GenBank/DDBJ databases">
        <title>Full genome sequence of Humibacter sp. WJ7-1.</title>
        <authorList>
            <person name="Im W.-T."/>
        </authorList>
    </citation>
    <scope>NUCLEOTIDE SEQUENCE [LARGE SCALE GENOMIC DNA]</scope>
    <source>
        <strain evidence="6 7">WJ7-1</strain>
    </source>
</reference>
<dbReference type="SUPFAM" id="SSF48008">
    <property type="entry name" value="GntR ligand-binding domain-like"/>
    <property type="match status" value="1"/>
</dbReference>
<evidence type="ECO:0000313" key="6">
    <source>
        <dbReference type="EMBL" id="QDZ16098.1"/>
    </source>
</evidence>
<feature type="region of interest" description="Disordered" evidence="4">
    <location>
        <begin position="208"/>
        <end position="237"/>
    </location>
</feature>
<dbReference type="RefSeq" id="WP_146322102.1">
    <property type="nucleotide sequence ID" value="NZ_CP042305.1"/>
</dbReference>
<dbReference type="Pfam" id="PF07729">
    <property type="entry name" value="FCD"/>
    <property type="match status" value="1"/>
</dbReference>
<evidence type="ECO:0000256" key="2">
    <source>
        <dbReference type="ARBA" id="ARBA00023125"/>
    </source>
</evidence>
<evidence type="ECO:0000256" key="3">
    <source>
        <dbReference type="ARBA" id="ARBA00023163"/>
    </source>
</evidence>
<protein>
    <submittedName>
        <fullName evidence="6">GntR family transcriptional regulator</fullName>
    </submittedName>
</protein>
<dbReference type="GO" id="GO:0003700">
    <property type="term" value="F:DNA-binding transcription factor activity"/>
    <property type="evidence" value="ECO:0007669"/>
    <property type="project" value="InterPro"/>
</dbReference>
<dbReference type="SMART" id="SM00345">
    <property type="entry name" value="HTH_GNTR"/>
    <property type="match status" value="1"/>
</dbReference>
<dbReference type="Proteomes" id="UP000320216">
    <property type="component" value="Chromosome"/>
</dbReference>
<dbReference type="AlphaFoldDB" id="A0A5B8M5P4"/>
<feature type="compositionally biased region" description="Basic and acidic residues" evidence="4">
    <location>
        <begin position="217"/>
        <end position="226"/>
    </location>
</feature>
<evidence type="ECO:0000313" key="7">
    <source>
        <dbReference type="Proteomes" id="UP000320216"/>
    </source>
</evidence>
<sequence length="237" mass="25564">MSGGVDGRLVRVSLAGQIRDYLTLEIAQGRLPPGTPVRELEIAQRLGTSQTPVREAFRELTAAGLLESRTHVGTRVRELAQQDLIDTVPVRAALEGLAGRLAATRIDGKLDEAREAVATMRMLSDGNDRLAFAGASTRFHRAIVIAAGNESLARAWNALGIEIITIIAMASDTYPLSQAADDHQNVLDAVESGDPDTAEHALDSHLDHYIPSTLPDGEAHEPEPVSRTRHPRRSSAF</sequence>
<name>A0A5B8M5P4_9MICO</name>
<dbReference type="PANTHER" id="PTHR43537">
    <property type="entry name" value="TRANSCRIPTIONAL REGULATOR, GNTR FAMILY"/>
    <property type="match status" value="1"/>
</dbReference>
<dbReference type="EMBL" id="CP042305">
    <property type="protein sequence ID" value="QDZ16098.1"/>
    <property type="molecule type" value="Genomic_DNA"/>
</dbReference>
<dbReference type="SUPFAM" id="SSF46785">
    <property type="entry name" value="Winged helix' DNA-binding domain"/>
    <property type="match status" value="1"/>
</dbReference>
<organism evidence="6 7">
    <name type="scientific">Humibacter ginsenosidimutans</name>
    <dbReference type="NCBI Taxonomy" id="2599293"/>
    <lineage>
        <taxon>Bacteria</taxon>
        <taxon>Bacillati</taxon>
        <taxon>Actinomycetota</taxon>
        <taxon>Actinomycetes</taxon>
        <taxon>Micrococcales</taxon>
        <taxon>Microbacteriaceae</taxon>
        <taxon>Humibacter</taxon>
    </lineage>
</organism>
<dbReference type="InterPro" id="IPR011711">
    <property type="entry name" value="GntR_C"/>
</dbReference>
<dbReference type="InterPro" id="IPR036388">
    <property type="entry name" value="WH-like_DNA-bd_sf"/>
</dbReference>
<dbReference type="OrthoDB" id="8680240at2"/>
<accession>A0A5B8M5P4</accession>
<feature type="compositionally biased region" description="Basic residues" evidence="4">
    <location>
        <begin position="227"/>
        <end position="237"/>
    </location>
</feature>
<dbReference type="PANTHER" id="PTHR43537:SF24">
    <property type="entry name" value="GLUCONATE OPERON TRANSCRIPTIONAL REPRESSOR"/>
    <property type="match status" value="1"/>
</dbReference>
<dbReference type="InterPro" id="IPR000524">
    <property type="entry name" value="Tscrpt_reg_HTH_GntR"/>
</dbReference>
<evidence type="ECO:0000259" key="5">
    <source>
        <dbReference type="PROSITE" id="PS50949"/>
    </source>
</evidence>
<evidence type="ECO:0000256" key="1">
    <source>
        <dbReference type="ARBA" id="ARBA00023015"/>
    </source>
</evidence>
<dbReference type="CDD" id="cd07377">
    <property type="entry name" value="WHTH_GntR"/>
    <property type="match status" value="1"/>
</dbReference>
<dbReference type="SMART" id="SM00895">
    <property type="entry name" value="FCD"/>
    <property type="match status" value="1"/>
</dbReference>
<dbReference type="Gene3D" id="1.10.10.10">
    <property type="entry name" value="Winged helix-like DNA-binding domain superfamily/Winged helix DNA-binding domain"/>
    <property type="match status" value="1"/>
</dbReference>
<evidence type="ECO:0000256" key="4">
    <source>
        <dbReference type="SAM" id="MobiDB-lite"/>
    </source>
</evidence>
<keyword evidence="7" id="KW-1185">Reference proteome</keyword>
<dbReference type="KEGG" id="huw:FPZ11_16200"/>
<keyword evidence="1" id="KW-0805">Transcription regulation</keyword>
<dbReference type="Pfam" id="PF00392">
    <property type="entry name" value="GntR"/>
    <property type="match status" value="1"/>
</dbReference>
<dbReference type="GO" id="GO:0003677">
    <property type="term" value="F:DNA binding"/>
    <property type="evidence" value="ECO:0007669"/>
    <property type="project" value="UniProtKB-KW"/>
</dbReference>
<dbReference type="PROSITE" id="PS50949">
    <property type="entry name" value="HTH_GNTR"/>
    <property type="match status" value="1"/>
</dbReference>
<dbReference type="InterPro" id="IPR036390">
    <property type="entry name" value="WH_DNA-bd_sf"/>
</dbReference>
<gene>
    <name evidence="6" type="ORF">FPZ11_16200</name>
</gene>
<dbReference type="InterPro" id="IPR008920">
    <property type="entry name" value="TF_FadR/GntR_C"/>
</dbReference>
<keyword evidence="3" id="KW-0804">Transcription</keyword>
<feature type="domain" description="HTH gntR-type" evidence="5">
    <location>
        <begin position="12"/>
        <end position="79"/>
    </location>
</feature>
<dbReference type="Gene3D" id="1.20.120.530">
    <property type="entry name" value="GntR ligand-binding domain-like"/>
    <property type="match status" value="1"/>
</dbReference>
<keyword evidence="2" id="KW-0238">DNA-binding</keyword>